<evidence type="ECO:0000256" key="6">
    <source>
        <dbReference type="PROSITE-ProRule" id="PRU00042"/>
    </source>
</evidence>
<dbReference type="EMBL" id="JBFOLK010000010">
    <property type="protein sequence ID" value="KAL2481110.1"/>
    <property type="molecule type" value="Genomic_DNA"/>
</dbReference>
<dbReference type="PROSITE" id="PS50157">
    <property type="entry name" value="ZINC_FINGER_C2H2_2"/>
    <property type="match status" value="1"/>
</dbReference>
<keyword evidence="2" id="KW-0479">Metal-binding</keyword>
<feature type="region of interest" description="Disordered" evidence="7">
    <location>
        <begin position="274"/>
        <end position="293"/>
    </location>
</feature>
<name>A0ABD1QY39_9LAMI</name>
<keyword evidence="10" id="KW-1185">Reference proteome</keyword>
<evidence type="ECO:0000313" key="10">
    <source>
        <dbReference type="Proteomes" id="UP001604336"/>
    </source>
</evidence>
<evidence type="ECO:0000313" key="9">
    <source>
        <dbReference type="EMBL" id="KAL2481110.1"/>
    </source>
</evidence>
<evidence type="ECO:0000256" key="7">
    <source>
        <dbReference type="SAM" id="MobiDB-lite"/>
    </source>
</evidence>
<dbReference type="PROSITE" id="PS00028">
    <property type="entry name" value="ZINC_FINGER_C2H2_1"/>
    <property type="match status" value="1"/>
</dbReference>
<feature type="compositionally biased region" description="Polar residues" evidence="7">
    <location>
        <begin position="274"/>
        <end position="288"/>
    </location>
</feature>
<sequence>MEFPRAKVNSPVMSYVPETLKQSPTETVEEKRAGTGAVTKIGLPLDPSRSMGEMNRKLKLARHSTASFQLSYPEASTTLDGIPVTHNVRERVYSCKYCHKKFSNKQALGGHQNAHTIERVIERNAREGLETNFGHVRDPSYCGMTSLPFQHAFNRGPQIFNESMRNRSYTPQSMQHEMFANGHPNSNLPMTQEPHAPETLQGINHGYPIWPNPHLTNSQFIALSPGMENHTLNFWNPTFGSTRSNAGKMLSVSGCLSTASSRQSIHNTNVRAETNSQITDSTNEQCQDSELDLSLKL</sequence>
<comment type="caution">
    <text evidence="9">The sequence shown here is derived from an EMBL/GenBank/DDBJ whole genome shotgun (WGS) entry which is preliminary data.</text>
</comment>
<gene>
    <name evidence="9" type="ORF">Adt_34076</name>
</gene>
<accession>A0ABD1QY39</accession>
<evidence type="ECO:0000256" key="2">
    <source>
        <dbReference type="ARBA" id="ARBA00022723"/>
    </source>
</evidence>
<evidence type="ECO:0000256" key="5">
    <source>
        <dbReference type="ARBA" id="ARBA00023242"/>
    </source>
</evidence>
<comment type="subcellular location">
    <subcellularLocation>
        <location evidence="1">Nucleus</location>
    </subcellularLocation>
</comment>
<evidence type="ECO:0000256" key="1">
    <source>
        <dbReference type="ARBA" id="ARBA00004123"/>
    </source>
</evidence>
<dbReference type="PANTHER" id="PTHR47287:SF9">
    <property type="entry name" value="ZINC FINGER PROTEIN 4-LIKE"/>
    <property type="match status" value="1"/>
</dbReference>
<dbReference type="PANTHER" id="PTHR47287">
    <property type="entry name" value="C2H2 AND C2HC ZINC FINGERS SUPERFAMILY PROTEIN"/>
    <property type="match status" value="1"/>
</dbReference>
<dbReference type="GO" id="GO:0005634">
    <property type="term" value="C:nucleus"/>
    <property type="evidence" value="ECO:0007669"/>
    <property type="project" value="UniProtKB-SubCell"/>
</dbReference>
<dbReference type="Proteomes" id="UP001604336">
    <property type="component" value="Unassembled WGS sequence"/>
</dbReference>
<proteinExistence type="predicted"/>
<evidence type="ECO:0000259" key="8">
    <source>
        <dbReference type="PROSITE" id="PS50157"/>
    </source>
</evidence>
<evidence type="ECO:0000256" key="3">
    <source>
        <dbReference type="ARBA" id="ARBA00022771"/>
    </source>
</evidence>
<keyword evidence="4" id="KW-0862">Zinc</keyword>
<dbReference type="InterPro" id="IPR036236">
    <property type="entry name" value="Znf_C2H2_sf"/>
</dbReference>
<reference evidence="10" key="1">
    <citation type="submission" date="2024-07" db="EMBL/GenBank/DDBJ databases">
        <title>Two chromosome-level genome assemblies of Korean endemic species Abeliophyllum distichum and Forsythia ovata (Oleaceae).</title>
        <authorList>
            <person name="Jang H."/>
        </authorList>
    </citation>
    <scope>NUCLEOTIDE SEQUENCE [LARGE SCALE GENOMIC DNA]</scope>
</reference>
<dbReference type="GO" id="GO:0008270">
    <property type="term" value="F:zinc ion binding"/>
    <property type="evidence" value="ECO:0007669"/>
    <property type="project" value="UniProtKB-KW"/>
</dbReference>
<dbReference type="InterPro" id="IPR044246">
    <property type="entry name" value="ZFP3-like"/>
</dbReference>
<feature type="domain" description="C2H2-type" evidence="8">
    <location>
        <begin position="93"/>
        <end position="120"/>
    </location>
</feature>
<keyword evidence="3 6" id="KW-0863">Zinc-finger</keyword>
<organism evidence="9 10">
    <name type="scientific">Abeliophyllum distichum</name>
    <dbReference type="NCBI Taxonomy" id="126358"/>
    <lineage>
        <taxon>Eukaryota</taxon>
        <taxon>Viridiplantae</taxon>
        <taxon>Streptophyta</taxon>
        <taxon>Embryophyta</taxon>
        <taxon>Tracheophyta</taxon>
        <taxon>Spermatophyta</taxon>
        <taxon>Magnoliopsida</taxon>
        <taxon>eudicotyledons</taxon>
        <taxon>Gunneridae</taxon>
        <taxon>Pentapetalae</taxon>
        <taxon>asterids</taxon>
        <taxon>lamiids</taxon>
        <taxon>Lamiales</taxon>
        <taxon>Oleaceae</taxon>
        <taxon>Forsythieae</taxon>
        <taxon>Abeliophyllum</taxon>
    </lineage>
</organism>
<dbReference type="AlphaFoldDB" id="A0ABD1QY39"/>
<dbReference type="Gene3D" id="3.30.160.60">
    <property type="entry name" value="Classic Zinc Finger"/>
    <property type="match status" value="1"/>
</dbReference>
<dbReference type="InterPro" id="IPR013087">
    <property type="entry name" value="Znf_C2H2_type"/>
</dbReference>
<evidence type="ECO:0000256" key="4">
    <source>
        <dbReference type="ARBA" id="ARBA00022833"/>
    </source>
</evidence>
<dbReference type="SUPFAM" id="SSF57667">
    <property type="entry name" value="beta-beta-alpha zinc fingers"/>
    <property type="match status" value="1"/>
</dbReference>
<protein>
    <submittedName>
        <fullName evidence="9">Zinc finger protein 3-like</fullName>
    </submittedName>
</protein>
<keyword evidence="5" id="KW-0539">Nucleus</keyword>